<evidence type="ECO:0000313" key="4">
    <source>
        <dbReference type="EMBL" id="AFG64957.1"/>
    </source>
</evidence>
<accession>H9WSH1</accession>
<dbReference type="PANTHER" id="PTHR11800:SF2">
    <property type="entry name" value="DNA-DIRECTED RNA POLYMERASE II SUBUNIT RPB3"/>
    <property type="match status" value="1"/>
</dbReference>
<dbReference type="SUPFAM" id="SSF55257">
    <property type="entry name" value="RBP11-like subunits of RNA polymerase"/>
    <property type="match status" value="1"/>
</dbReference>
<proteinExistence type="predicted"/>
<dbReference type="EMBL" id="FJ128300">
    <property type="protein sequence ID" value="AFG64957.1"/>
    <property type="molecule type" value="Genomic_DNA"/>
</dbReference>
<dbReference type="Gene3D" id="3.30.1360.10">
    <property type="entry name" value="RNA polymerase, RBP11-like subunit"/>
    <property type="match status" value="1"/>
</dbReference>
<reference evidence="6" key="1">
    <citation type="submission" date="2008-08" db="EMBL/GenBank/DDBJ databases">
        <title>Nucleotide Diversity and Divergence in the Loblolly Pine Gene Space.</title>
        <authorList>
            <person name="Neale D.B."/>
            <person name="Wegrzyn J.L."/>
            <person name="Lee J.M."/>
            <person name="Eckert A.J."/>
            <person name="Liechty J.D."/>
            <person name="Stevens K.A."/>
            <person name="Langley C.H."/>
        </authorList>
    </citation>
    <scope>NUCLEOTIDE SEQUENCE</scope>
    <source>
        <strain evidence="8">6378</strain>
        <strain evidence="5">6380</strain>
        <strain evidence="7">6384</strain>
        <strain evidence="4">6386</strain>
        <strain evidence="6">6389</strain>
        <strain evidence="3">6390</strain>
        <tissue evidence="6">Megagametophyte</tissue>
    </source>
</reference>
<protein>
    <submittedName>
        <fullName evidence="6">Uncharacterized protein</fullName>
    </submittedName>
</protein>
<keyword evidence="2" id="KW-0804">Transcription</keyword>
<dbReference type="EMBL" id="FJ128313">
    <property type="protein sequence ID" value="AFG64965.1"/>
    <property type="molecule type" value="Genomic_DNA"/>
</dbReference>
<dbReference type="InterPro" id="IPR036603">
    <property type="entry name" value="RBP11-like"/>
</dbReference>
<name>H9WSH1_PINTA</name>
<dbReference type="EMBL" id="FJ128310">
    <property type="protein sequence ID" value="AFG64968.1"/>
    <property type="molecule type" value="Genomic_DNA"/>
</dbReference>
<evidence type="ECO:0000313" key="7">
    <source>
        <dbReference type="EMBL" id="AFG64965.1"/>
    </source>
</evidence>
<dbReference type="AlphaFoldDB" id="H9WSH1"/>
<dbReference type="InterPro" id="IPR050518">
    <property type="entry name" value="Rpo3/RPB3_RNA_Pol_subunit"/>
</dbReference>
<dbReference type="EMBL" id="FJ128314">
    <property type="protein sequence ID" value="AFG64952.1"/>
    <property type="molecule type" value="Genomic_DNA"/>
</dbReference>
<dbReference type="GO" id="GO:0003899">
    <property type="term" value="F:DNA-directed RNA polymerase activity"/>
    <property type="evidence" value="ECO:0007669"/>
    <property type="project" value="TreeGrafter"/>
</dbReference>
<sequence>FRSTLLPHQENQLLQCAQGQRLGQRNMESQGQMSSSYQRFPTIKIRELKDDYMKFELRNTDPSIANALRRVMIG</sequence>
<evidence type="ECO:0000256" key="1">
    <source>
        <dbReference type="ARBA" id="ARBA00022478"/>
    </source>
</evidence>
<evidence type="ECO:0000256" key="2">
    <source>
        <dbReference type="ARBA" id="ARBA00023163"/>
    </source>
</evidence>
<dbReference type="GO" id="GO:0006366">
    <property type="term" value="P:transcription by RNA polymerase II"/>
    <property type="evidence" value="ECO:0007669"/>
    <property type="project" value="TreeGrafter"/>
</dbReference>
<feature type="non-terminal residue" evidence="6">
    <location>
        <position position="74"/>
    </location>
</feature>
<dbReference type="EMBL" id="FJ128308">
    <property type="protein sequence ID" value="AFG64964.1"/>
    <property type="molecule type" value="Genomic_DNA"/>
</dbReference>
<dbReference type="PANTHER" id="PTHR11800">
    <property type="entry name" value="DNA-DIRECTED RNA POLYMERASE"/>
    <property type="match status" value="1"/>
</dbReference>
<evidence type="ECO:0000313" key="5">
    <source>
        <dbReference type="EMBL" id="AFG64959.1"/>
    </source>
</evidence>
<evidence type="ECO:0000313" key="3">
    <source>
        <dbReference type="EMBL" id="AFG64952.1"/>
    </source>
</evidence>
<dbReference type="EMBL" id="FJ128304">
    <property type="protein sequence ID" value="AFG64959.1"/>
    <property type="molecule type" value="Genomic_DNA"/>
</dbReference>
<dbReference type="GO" id="GO:0046983">
    <property type="term" value="F:protein dimerization activity"/>
    <property type="evidence" value="ECO:0007669"/>
    <property type="project" value="InterPro"/>
</dbReference>
<keyword evidence="1" id="KW-0240">DNA-directed RNA polymerase</keyword>
<gene>
    <name evidence="6" type="ORF">CL1795Contig1_01</name>
</gene>
<feature type="non-terminal residue" evidence="6">
    <location>
        <position position="1"/>
    </location>
</feature>
<dbReference type="GO" id="GO:0005665">
    <property type="term" value="C:RNA polymerase II, core complex"/>
    <property type="evidence" value="ECO:0007669"/>
    <property type="project" value="TreeGrafter"/>
</dbReference>
<evidence type="ECO:0000313" key="6">
    <source>
        <dbReference type="EMBL" id="AFG64964.1"/>
    </source>
</evidence>
<organism evidence="6">
    <name type="scientific">Pinus taeda</name>
    <name type="common">Loblolly pine</name>
    <dbReference type="NCBI Taxonomy" id="3352"/>
    <lineage>
        <taxon>Eukaryota</taxon>
        <taxon>Viridiplantae</taxon>
        <taxon>Streptophyta</taxon>
        <taxon>Embryophyta</taxon>
        <taxon>Tracheophyta</taxon>
        <taxon>Spermatophyta</taxon>
        <taxon>Pinopsida</taxon>
        <taxon>Pinidae</taxon>
        <taxon>Conifers I</taxon>
        <taxon>Pinales</taxon>
        <taxon>Pinaceae</taxon>
        <taxon>Pinus</taxon>
        <taxon>Pinus subgen. Pinus</taxon>
    </lineage>
</organism>
<evidence type="ECO:0000313" key="8">
    <source>
        <dbReference type="EMBL" id="AFG64968.1"/>
    </source>
</evidence>